<dbReference type="InterPro" id="IPR048366">
    <property type="entry name" value="TNP-like_GBD"/>
</dbReference>
<sequence>MGVKKKRCAALGCTSFKVPGDDKLMCPFPQPGARQRKWILLSGNENLLKLNARQIHLNRYLCPKHFHPSQFTNKFHIKLRLNAEPSESLFANPLLSDKVMQKYDHPDVFVFSGNDDDSDDNVGCSADIFPIHLGSSPLTPPSSDDTQDTTMDSTENVPDQDHTGKRPLETYDDDDSDFEPDPKHPHMNFPQPTSPRRSLISTGAREREGTQRRIGLKDLAQMSGVSYNTEDQNVHKVLKTAQQYRLLATEFRRKLSVAQRLNKELSRTLNDKTINILNELVISTVSRTILEGEMKNFKVKPHGRRWSLQDKLFWLSVMKRGLRAFRFLSKYMTIPSEASLKKLLNKVNLQPGISQPFLALLQKKVESLKARDRQCVLLFDEVFLRGRLFYSIRQNLVNGFENLGQRGRTNYVADHALVFMVQGLHVKWTQPVAYYFVSKTCPSALLKLLIEDVVKALTEIGLTVKATVSDQGPTNRTAIAELRQKNGDGIMYSVGKQRLVHIWDMPHILKNIRNNLITSDLEFNNGKVAKWHQLIEFYVYDQSRIKLSSLTMRHVNPKGRDKMRVSYAAQVLSSSVSKFIKAIVSISEGKKFSHCLPFAELCDDIDTFFDLCNGPKTNEDSKENQKKFRVNVSANSPHIKEEMWKTMLSKLQTWTFIRKKDGVRHIPPCVRGWIENIKSFRVLWCSVKDNVKVLKMRNINQDALENFFCLIRQCGGSSSDLTLAQFTAAMKTCLISRFSRHVSADGKNCQDDESHMASDLSEYLLTNEESTAAPPASRTIIAQEIKTTQQGDR</sequence>
<evidence type="ECO:0000256" key="4">
    <source>
        <dbReference type="ARBA" id="ARBA00023125"/>
    </source>
</evidence>
<keyword evidence="8" id="KW-1185">Reference proteome</keyword>
<dbReference type="PANTHER" id="PTHR47577">
    <property type="entry name" value="THAP DOMAIN-CONTAINING PROTEIN 6"/>
    <property type="match status" value="1"/>
</dbReference>
<dbReference type="GeneID" id="113214443"/>
<reference evidence="9" key="1">
    <citation type="submission" date="2025-08" db="UniProtKB">
        <authorList>
            <consortium name="RefSeq"/>
        </authorList>
    </citation>
    <scope>IDENTIFICATION</scope>
</reference>
<dbReference type="KEGG" id="foc:113214443"/>
<organism evidence="8 9">
    <name type="scientific">Frankliniella occidentalis</name>
    <name type="common">Western flower thrips</name>
    <name type="synonym">Euthrips occidentalis</name>
    <dbReference type="NCBI Taxonomy" id="133901"/>
    <lineage>
        <taxon>Eukaryota</taxon>
        <taxon>Metazoa</taxon>
        <taxon>Ecdysozoa</taxon>
        <taxon>Arthropoda</taxon>
        <taxon>Hexapoda</taxon>
        <taxon>Insecta</taxon>
        <taxon>Pterygota</taxon>
        <taxon>Neoptera</taxon>
        <taxon>Paraneoptera</taxon>
        <taxon>Thysanoptera</taxon>
        <taxon>Terebrantia</taxon>
        <taxon>Thripoidea</taxon>
        <taxon>Thripidae</taxon>
        <taxon>Frankliniella</taxon>
    </lineage>
</organism>
<dbReference type="Pfam" id="PF21788">
    <property type="entry name" value="TNP-like_GBD"/>
    <property type="match status" value="1"/>
</dbReference>
<dbReference type="Pfam" id="PF21789">
    <property type="entry name" value="TNP-like_RNaseH_C"/>
    <property type="match status" value="1"/>
</dbReference>
<evidence type="ECO:0000313" key="8">
    <source>
        <dbReference type="Proteomes" id="UP000504606"/>
    </source>
</evidence>
<gene>
    <name evidence="9" type="primary">LOC113214443</name>
</gene>
<dbReference type="InterPro" id="IPR006612">
    <property type="entry name" value="THAP_Znf"/>
</dbReference>
<evidence type="ECO:0000313" key="9">
    <source>
        <dbReference type="RefSeq" id="XP_026289588.2"/>
    </source>
</evidence>
<feature type="compositionally biased region" description="Acidic residues" evidence="6">
    <location>
        <begin position="170"/>
        <end position="179"/>
    </location>
</feature>
<dbReference type="RefSeq" id="XP_026289588.2">
    <property type="nucleotide sequence ID" value="XM_026433803.2"/>
</dbReference>
<dbReference type="InterPro" id="IPR048367">
    <property type="entry name" value="TNP-like_RNaseH_C"/>
</dbReference>
<evidence type="ECO:0000256" key="5">
    <source>
        <dbReference type="PROSITE-ProRule" id="PRU00309"/>
    </source>
</evidence>
<feature type="compositionally biased region" description="Polar residues" evidence="6">
    <location>
        <begin position="190"/>
        <end position="201"/>
    </location>
</feature>
<dbReference type="SUPFAM" id="SSF57716">
    <property type="entry name" value="Glucocorticoid receptor-like (DNA-binding domain)"/>
    <property type="match status" value="1"/>
</dbReference>
<keyword evidence="3" id="KW-0862">Zinc</keyword>
<dbReference type="InterPro" id="IPR048365">
    <property type="entry name" value="TNP-like_RNaseH_N"/>
</dbReference>
<dbReference type="SMART" id="SM00980">
    <property type="entry name" value="THAP"/>
    <property type="match status" value="1"/>
</dbReference>
<accession>A0A6J1T8G4</accession>
<keyword evidence="2 5" id="KW-0863">Zinc-finger</keyword>
<keyword evidence="1" id="KW-0479">Metal-binding</keyword>
<evidence type="ECO:0000256" key="2">
    <source>
        <dbReference type="ARBA" id="ARBA00022771"/>
    </source>
</evidence>
<dbReference type="OrthoDB" id="7440550at2759"/>
<feature type="compositionally biased region" description="Basic and acidic residues" evidence="6">
    <location>
        <begin position="159"/>
        <end position="169"/>
    </location>
</feature>
<keyword evidence="4 5" id="KW-0238">DNA-binding</keyword>
<dbReference type="Proteomes" id="UP000504606">
    <property type="component" value="Unplaced"/>
</dbReference>
<feature type="region of interest" description="Disordered" evidence="6">
    <location>
        <begin position="133"/>
        <end position="211"/>
    </location>
</feature>
<dbReference type="PROSITE" id="PS50950">
    <property type="entry name" value="ZF_THAP"/>
    <property type="match status" value="1"/>
</dbReference>
<dbReference type="GO" id="GO:0008270">
    <property type="term" value="F:zinc ion binding"/>
    <property type="evidence" value="ECO:0007669"/>
    <property type="project" value="UniProtKB-KW"/>
</dbReference>
<protein>
    <submittedName>
        <fullName evidence="9">Uncharacterized protein LOC113214443</fullName>
    </submittedName>
</protein>
<dbReference type="Pfam" id="PF21787">
    <property type="entry name" value="TNP-like_RNaseH_N"/>
    <property type="match status" value="1"/>
</dbReference>
<evidence type="ECO:0000256" key="3">
    <source>
        <dbReference type="ARBA" id="ARBA00022833"/>
    </source>
</evidence>
<feature type="compositionally biased region" description="Low complexity" evidence="6">
    <location>
        <begin position="135"/>
        <end position="154"/>
    </location>
</feature>
<evidence type="ECO:0000259" key="7">
    <source>
        <dbReference type="PROSITE" id="PS50950"/>
    </source>
</evidence>
<feature type="domain" description="THAP-type" evidence="7">
    <location>
        <begin position="1"/>
        <end position="88"/>
    </location>
</feature>
<evidence type="ECO:0000256" key="1">
    <source>
        <dbReference type="ARBA" id="ARBA00022723"/>
    </source>
</evidence>
<dbReference type="GO" id="GO:0003677">
    <property type="term" value="F:DNA binding"/>
    <property type="evidence" value="ECO:0007669"/>
    <property type="project" value="UniProtKB-UniRule"/>
</dbReference>
<evidence type="ECO:0000256" key="6">
    <source>
        <dbReference type="SAM" id="MobiDB-lite"/>
    </source>
</evidence>
<name>A0A6J1T8G4_FRAOC</name>
<proteinExistence type="predicted"/>
<dbReference type="PANTHER" id="PTHR47577:SF2">
    <property type="entry name" value="THAP DOMAIN CONTAINING 9"/>
    <property type="match status" value="1"/>
</dbReference>
<dbReference type="AlphaFoldDB" id="A0A6J1T8G4"/>